<feature type="transmembrane region" description="Helical" evidence="2">
    <location>
        <begin position="284"/>
        <end position="309"/>
    </location>
</feature>
<feature type="transmembrane region" description="Helical" evidence="2">
    <location>
        <begin position="246"/>
        <end position="264"/>
    </location>
</feature>
<proteinExistence type="predicted"/>
<feature type="region of interest" description="Disordered" evidence="1">
    <location>
        <begin position="1"/>
        <end position="118"/>
    </location>
</feature>
<keyword evidence="2" id="KW-0472">Membrane</keyword>
<evidence type="ECO:0000259" key="3">
    <source>
        <dbReference type="Pfam" id="PF24841"/>
    </source>
</evidence>
<dbReference type="EMBL" id="PDNA01000126">
    <property type="protein sequence ID" value="PGH11885.1"/>
    <property type="molecule type" value="Genomic_DNA"/>
</dbReference>
<comment type="caution">
    <text evidence="4">The sequence shown here is derived from an EMBL/GenBank/DDBJ whole genome shotgun (WGS) entry which is preliminary data.</text>
</comment>
<dbReference type="InterPro" id="IPR056136">
    <property type="entry name" value="DUF7719"/>
</dbReference>
<gene>
    <name evidence="4" type="ORF">AJ80_06950</name>
</gene>
<evidence type="ECO:0000313" key="5">
    <source>
        <dbReference type="Proteomes" id="UP000224634"/>
    </source>
</evidence>
<organism evidence="4 5">
    <name type="scientific">Polytolypa hystricis (strain UAMH7299)</name>
    <dbReference type="NCBI Taxonomy" id="1447883"/>
    <lineage>
        <taxon>Eukaryota</taxon>
        <taxon>Fungi</taxon>
        <taxon>Dikarya</taxon>
        <taxon>Ascomycota</taxon>
        <taxon>Pezizomycotina</taxon>
        <taxon>Eurotiomycetes</taxon>
        <taxon>Eurotiomycetidae</taxon>
        <taxon>Onygenales</taxon>
        <taxon>Onygenales incertae sedis</taxon>
        <taxon>Polytolypa</taxon>
    </lineage>
</organism>
<feature type="compositionally biased region" description="Polar residues" evidence="1">
    <location>
        <begin position="107"/>
        <end position="116"/>
    </location>
</feature>
<evidence type="ECO:0000256" key="2">
    <source>
        <dbReference type="SAM" id="Phobius"/>
    </source>
</evidence>
<keyword evidence="2" id="KW-1133">Transmembrane helix</keyword>
<dbReference type="PANTHER" id="PTHR37846">
    <property type="entry name" value="YALI0B21296P"/>
    <property type="match status" value="1"/>
</dbReference>
<reference evidence="4 5" key="1">
    <citation type="submission" date="2017-10" db="EMBL/GenBank/DDBJ databases">
        <title>Comparative genomics in systemic dimorphic fungi from Ajellomycetaceae.</title>
        <authorList>
            <person name="Munoz J.F."/>
            <person name="Mcewen J.G."/>
            <person name="Clay O.K."/>
            <person name="Cuomo C.A."/>
        </authorList>
    </citation>
    <scope>NUCLEOTIDE SEQUENCE [LARGE SCALE GENOMIC DNA]</scope>
    <source>
        <strain evidence="4 5">UAMH7299</strain>
    </source>
</reference>
<feature type="domain" description="DUF7719" evidence="3">
    <location>
        <begin position="247"/>
        <end position="315"/>
    </location>
</feature>
<dbReference type="Proteomes" id="UP000224634">
    <property type="component" value="Unassembled WGS sequence"/>
</dbReference>
<dbReference type="OrthoDB" id="5597489at2759"/>
<dbReference type="PANTHER" id="PTHR37846:SF1">
    <property type="entry name" value="DEACETYLASE-LIKE PROTEIN"/>
    <property type="match status" value="1"/>
</dbReference>
<keyword evidence="2" id="KW-0812">Transmembrane</keyword>
<evidence type="ECO:0000256" key="1">
    <source>
        <dbReference type="SAM" id="MobiDB-lite"/>
    </source>
</evidence>
<feature type="region of interest" description="Disordered" evidence="1">
    <location>
        <begin position="199"/>
        <end position="225"/>
    </location>
</feature>
<protein>
    <recommendedName>
        <fullName evidence="3">DUF7719 domain-containing protein</fullName>
    </recommendedName>
</protein>
<dbReference type="AlphaFoldDB" id="A0A2B7XSF6"/>
<feature type="transmembrane region" description="Helical" evidence="2">
    <location>
        <begin position="168"/>
        <end position="190"/>
    </location>
</feature>
<evidence type="ECO:0000313" key="4">
    <source>
        <dbReference type="EMBL" id="PGH11885.1"/>
    </source>
</evidence>
<feature type="compositionally biased region" description="Basic and acidic residues" evidence="1">
    <location>
        <begin position="211"/>
        <end position="225"/>
    </location>
</feature>
<dbReference type="STRING" id="1447883.A0A2B7XSF6"/>
<name>A0A2B7XSF6_POLH7</name>
<dbReference type="Pfam" id="PF24841">
    <property type="entry name" value="DUF7719"/>
    <property type="match status" value="1"/>
</dbReference>
<keyword evidence="5" id="KW-1185">Reference proteome</keyword>
<sequence>MAPRNRKERRAAATAQADDDTFDASSIPLAQPTGKKSSSSSSNKKAKTLYELAAERQAELLASSGGGGGNTPNSAPPLSAEPGMEFVKISPTGEVSQYDPSPHPADGSSSSPQTGAAGTEEIENVDLPPLLDTILLSLPLSALHFTLSFLAAHQYAQEIPLRKLIRDTILFSFPILSFIIHLAHGHIISLDDIFKFRGGRSSSSSKKKEKGKKDAKDGPKKQKQKQEEKEISLLFRISTLIFPPTLRTLILLSAAIFLGAKLIATTNEASYYAVMKTAPSIGTLWVWCVLEMSAGAALLAFLIPVTWAVGWMGYRVV</sequence>
<accession>A0A2B7XSF6</accession>